<dbReference type="EMBL" id="MTBP01000001">
    <property type="protein sequence ID" value="POM25830.1"/>
    <property type="molecule type" value="Genomic_DNA"/>
</dbReference>
<protein>
    <recommendedName>
        <fullName evidence="4">Small secreted protein</fullName>
    </recommendedName>
</protein>
<accession>A0A2P4UL98</accession>
<dbReference type="RefSeq" id="WP_103560887.1">
    <property type="nucleotide sequence ID" value="NZ_MTBP01000001.1"/>
</dbReference>
<feature type="chain" id="PRO_5038949058" description="Small secreted protein" evidence="1">
    <location>
        <begin position="20"/>
        <end position="176"/>
    </location>
</feature>
<proteinExistence type="predicted"/>
<sequence precursor="true">MRRLVTGAALAVALGTAAAGCGSSGDKPHTTPQAVWAAKVCSSIGLNEAVRLPAVTEDPKAYKANIAAFLTQLARRMDTMEAGLKKAGVPPVSDGQATYDAALTKLAGAKTVLNQVRTKLDDTKVTDTKSLRAALAGLSQQVLASVSYTGPRDDLRANPALTTAFDTIPACRVKKS</sequence>
<dbReference type="PROSITE" id="PS51257">
    <property type="entry name" value="PROKAR_LIPOPROTEIN"/>
    <property type="match status" value="1"/>
</dbReference>
<dbReference type="Proteomes" id="UP000242367">
    <property type="component" value="Unassembled WGS sequence"/>
</dbReference>
<evidence type="ECO:0000313" key="2">
    <source>
        <dbReference type="EMBL" id="POM25830.1"/>
    </source>
</evidence>
<feature type="signal peptide" evidence="1">
    <location>
        <begin position="1"/>
        <end position="19"/>
    </location>
</feature>
<dbReference type="AlphaFoldDB" id="A0A2P4UL98"/>
<keyword evidence="3" id="KW-1185">Reference proteome</keyword>
<reference evidence="2 3" key="1">
    <citation type="journal article" date="2017" name="Chemistry">
        <title>Isolation, Biosynthesis and Chemical Modifications of Rubterolones A-F: Rare Tropolone Alkaloids from Actinomadura sp. 5-2.</title>
        <authorList>
            <person name="Guo H."/>
            <person name="Benndorf R."/>
            <person name="Leichnitz D."/>
            <person name="Klassen J.L."/>
            <person name="Vollmers J."/>
            <person name="Gorls H."/>
            <person name="Steinacker M."/>
            <person name="Weigel C."/>
            <person name="Dahse H.M."/>
            <person name="Kaster A.K."/>
            <person name="de Beer Z.W."/>
            <person name="Poulsen M."/>
            <person name="Beemelmanns C."/>
        </authorList>
    </citation>
    <scope>NUCLEOTIDE SEQUENCE [LARGE SCALE GENOMIC DNA]</scope>
    <source>
        <strain evidence="2 3">5-2</strain>
    </source>
</reference>
<keyword evidence="1" id="KW-0732">Signal</keyword>
<name>A0A2P4UL98_9ACTN</name>
<comment type="caution">
    <text evidence="2">The sequence shown here is derived from an EMBL/GenBank/DDBJ whole genome shotgun (WGS) entry which is preliminary data.</text>
</comment>
<organism evidence="2 3">
    <name type="scientific">Actinomadura rubteroloni</name>
    <dbReference type="NCBI Taxonomy" id="1926885"/>
    <lineage>
        <taxon>Bacteria</taxon>
        <taxon>Bacillati</taxon>
        <taxon>Actinomycetota</taxon>
        <taxon>Actinomycetes</taxon>
        <taxon>Streptosporangiales</taxon>
        <taxon>Thermomonosporaceae</taxon>
        <taxon>Actinomadura</taxon>
    </lineage>
</organism>
<evidence type="ECO:0000256" key="1">
    <source>
        <dbReference type="SAM" id="SignalP"/>
    </source>
</evidence>
<evidence type="ECO:0008006" key="4">
    <source>
        <dbReference type="Google" id="ProtNLM"/>
    </source>
</evidence>
<gene>
    <name evidence="2" type="ORF">BTM25_02130</name>
</gene>
<evidence type="ECO:0000313" key="3">
    <source>
        <dbReference type="Proteomes" id="UP000242367"/>
    </source>
</evidence>